<evidence type="ECO:0000259" key="2">
    <source>
        <dbReference type="Pfam" id="PF13026"/>
    </source>
</evidence>
<dbReference type="Gene3D" id="3.40.50.1820">
    <property type="entry name" value="alpha/beta hydrolase"/>
    <property type="match status" value="1"/>
</dbReference>
<feature type="domain" description="AB hydrolase-1" evidence="1">
    <location>
        <begin position="178"/>
        <end position="417"/>
    </location>
</feature>
<dbReference type="Proteomes" id="UP000824023">
    <property type="component" value="Unassembled WGS sequence"/>
</dbReference>
<dbReference type="GO" id="GO:0052689">
    <property type="term" value="F:carboxylic ester hydrolase activity"/>
    <property type="evidence" value="ECO:0007669"/>
    <property type="project" value="TreeGrafter"/>
</dbReference>
<dbReference type="PANTHER" id="PTHR43265:SF1">
    <property type="entry name" value="ESTERASE ESTD"/>
    <property type="match status" value="1"/>
</dbReference>
<name>A0A9D2A502_9BACE</name>
<evidence type="ECO:0000313" key="3">
    <source>
        <dbReference type="EMBL" id="HIZ01531.1"/>
    </source>
</evidence>
<reference evidence="3" key="2">
    <citation type="submission" date="2021-04" db="EMBL/GenBank/DDBJ databases">
        <authorList>
            <person name="Gilroy R."/>
        </authorList>
    </citation>
    <scope>NUCLEOTIDE SEQUENCE</scope>
    <source>
        <strain evidence="3">ChiHjej12B11-24981</strain>
    </source>
</reference>
<gene>
    <name evidence="3" type="ORF">H9819_04660</name>
</gene>
<dbReference type="Gene3D" id="3.10.450.590">
    <property type="match status" value="1"/>
</dbReference>
<feature type="domain" description="DUF3887" evidence="2">
    <location>
        <begin position="40"/>
        <end position="123"/>
    </location>
</feature>
<proteinExistence type="predicted"/>
<dbReference type="PANTHER" id="PTHR43265">
    <property type="entry name" value="ESTERASE ESTD"/>
    <property type="match status" value="1"/>
</dbReference>
<protein>
    <submittedName>
        <fullName evidence="3">Alpha/beta fold hydrolase</fullName>
    </submittedName>
</protein>
<accession>A0A9D2A502</accession>
<dbReference type="AlphaFoldDB" id="A0A9D2A502"/>
<dbReference type="InterPro" id="IPR024981">
    <property type="entry name" value="DUF3887"/>
</dbReference>
<dbReference type="Pfam" id="PF13026">
    <property type="entry name" value="DUF3887"/>
    <property type="match status" value="1"/>
</dbReference>
<dbReference type="InterPro" id="IPR053145">
    <property type="entry name" value="AB_hydrolase_Est10"/>
</dbReference>
<reference evidence="3" key="1">
    <citation type="journal article" date="2021" name="PeerJ">
        <title>Extensive microbial diversity within the chicken gut microbiome revealed by metagenomics and culture.</title>
        <authorList>
            <person name="Gilroy R."/>
            <person name="Ravi A."/>
            <person name="Getino M."/>
            <person name="Pursley I."/>
            <person name="Horton D.L."/>
            <person name="Alikhan N.F."/>
            <person name="Baker D."/>
            <person name="Gharbi K."/>
            <person name="Hall N."/>
            <person name="Watson M."/>
            <person name="Adriaenssens E.M."/>
            <person name="Foster-Nyarko E."/>
            <person name="Jarju S."/>
            <person name="Secka A."/>
            <person name="Antonio M."/>
            <person name="Oren A."/>
            <person name="Chaudhuri R.R."/>
            <person name="La Ragione R."/>
            <person name="Hildebrand F."/>
            <person name="Pallen M.J."/>
        </authorList>
    </citation>
    <scope>NUCLEOTIDE SEQUENCE</scope>
    <source>
        <strain evidence="3">ChiHjej12B11-24981</strain>
    </source>
</reference>
<evidence type="ECO:0000313" key="4">
    <source>
        <dbReference type="Proteomes" id="UP000824023"/>
    </source>
</evidence>
<evidence type="ECO:0000259" key="1">
    <source>
        <dbReference type="Pfam" id="PF12697"/>
    </source>
</evidence>
<keyword evidence="3" id="KW-0378">Hydrolase</keyword>
<dbReference type="InterPro" id="IPR000073">
    <property type="entry name" value="AB_hydrolase_1"/>
</dbReference>
<sequence length="451" mass="49511">MRPTALLFIAFLTWMCFVAPVDVKAQKPDFLPQARRAYALFVAGRGDSLHTMLSAEMQAAVTAEALGSMYGQLEQQFGPLQSEGEWQAVEAAGLTVCFRDMTFQRYALRFQAAFDAEGRIAGLYVKPAPKPVAVAASSPAFDERTMVETDTVVACGAYRLPATLTLPKVSDGRRVPCIVLVHGSGPQDRDETIGPNKPFRDLAWLLAARGIATLRYDKRTRVYGKDFVPEGREADYDTEVVDDARAAIDLARRLPGVDADSVYLLGHSLGGMLTPRIALRSEGALAGVILLAAPARPFEDLLLEQVAYLNSLAPSAEGRRQETELKRQVANVKRLGTTAFCDTIALPLGLPRSYWVDALACHPVEEAARLTCPLLVLQGERDYQVTMHDFGLWRAGLLRQRNAVCKSYPRLNHLLQEGTGKATPDEYQQSSPVPAYVADDLARFIRTGRVD</sequence>
<dbReference type="SUPFAM" id="SSF53474">
    <property type="entry name" value="alpha/beta-Hydrolases"/>
    <property type="match status" value="1"/>
</dbReference>
<comment type="caution">
    <text evidence="3">The sequence shown here is derived from an EMBL/GenBank/DDBJ whole genome shotgun (WGS) entry which is preliminary data.</text>
</comment>
<dbReference type="Pfam" id="PF12697">
    <property type="entry name" value="Abhydrolase_6"/>
    <property type="match status" value="1"/>
</dbReference>
<dbReference type="InterPro" id="IPR029058">
    <property type="entry name" value="AB_hydrolase_fold"/>
</dbReference>
<organism evidence="3 4">
    <name type="scientific">Candidatus Bacteroides merdipullorum</name>
    <dbReference type="NCBI Taxonomy" id="2838474"/>
    <lineage>
        <taxon>Bacteria</taxon>
        <taxon>Pseudomonadati</taxon>
        <taxon>Bacteroidota</taxon>
        <taxon>Bacteroidia</taxon>
        <taxon>Bacteroidales</taxon>
        <taxon>Bacteroidaceae</taxon>
        <taxon>Bacteroides</taxon>
    </lineage>
</organism>
<dbReference type="EMBL" id="DXCK01000063">
    <property type="protein sequence ID" value="HIZ01531.1"/>
    <property type="molecule type" value="Genomic_DNA"/>
</dbReference>